<dbReference type="PROSITE" id="PS50025">
    <property type="entry name" value="LAM_G_DOMAIN"/>
    <property type="match status" value="1"/>
</dbReference>
<dbReference type="InterPro" id="IPR001791">
    <property type="entry name" value="Laminin_G"/>
</dbReference>
<dbReference type="PANTHER" id="PTHR15036">
    <property type="entry name" value="PIKACHURIN-LIKE PROTEIN"/>
    <property type="match status" value="1"/>
</dbReference>
<evidence type="ECO:0000256" key="1">
    <source>
        <dbReference type="PROSITE-ProRule" id="PRU00122"/>
    </source>
</evidence>
<evidence type="ECO:0000313" key="4">
    <source>
        <dbReference type="Proteomes" id="UP001460270"/>
    </source>
</evidence>
<dbReference type="Pfam" id="PF02210">
    <property type="entry name" value="Laminin_G_2"/>
    <property type="match status" value="1"/>
</dbReference>
<dbReference type="EMBL" id="JBBPFD010000274">
    <property type="protein sequence ID" value="KAK7879423.1"/>
    <property type="molecule type" value="Genomic_DNA"/>
</dbReference>
<dbReference type="InterPro" id="IPR050372">
    <property type="entry name" value="Neurexin-related_CASP"/>
</dbReference>
<protein>
    <recommendedName>
        <fullName evidence="2">Laminin G domain-containing protein</fullName>
    </recommendedName>
</protein>
<comment type="caution">
    <text evidence="3">The sequence shown here is derived from an EMBL/GenBank/DDBJ whole genome shotgun (WGS) entry which is preliminary data.</text>
</comment>
<comment type="caution">
    <text evidence="1">Lacks conserved residue(s) required for the propagation of feature annotation.</text>
</comment>
<keyword evidence="4" id="KW-1185">Reference proteome</keyword>
<gene>
    <name evidence="3" type="ORF">WMY93_030759</name>
</gene>
<dbReference type="SMART" id="SM00282">
    <property type="entry name" value="LamG"/>
    <property type="match status" value="1"/>
</dbReference>
<dbReference type="AlphaFoldDB" id="A0AAW0MLM9"/>
<evidence type="ECO:0000259" key="2">
    <source>
        <dbReference type="PROSITE" id="PS50025"/>
    </source>
</evidence>
<dbReference type="CDD" id="cd00110">
    <property type="entry name" value="LamG"/>
    <property type="match status" value="1"/>
</dbReference>
<dbReference type="SUPFAM" id="SSF49899">
    <property type="entry name" value="Concanavalin A-like lectins/glucanases"/>
    <property type="match status" value="1"/>
</dbReference>
<reference evidence="4" key="1">
    <citation type="submission" date="2024-04" db="EMBL/GenBank/DDBJ databases">
        <title>Salinicola lusitanus LLJ914,a marine bacterium isolated from the Okinawa Trough.</title>
        <authorList>
            <person name="Li J."/>
        </authorList>
    </citation>
    <scope>NUCLEOTIDE SEQUENCE [LARGE SCALE GENOMIC DNA]</scope>
</reference>
<dbReference type="InterPro" id="IPR013320">
    <property type="entry name" value="ConA-like_dom_sf"/>
</dbReference>
<dbReference type="PANTHER" id="PTHR15036:SF33">
    <property type="entry name" value="CONTACTIN-ASSOCIATED PROTEIN-LIKE 2"/>
    <property type="match status" value="1"/>
</dbReference>
<proteinExistence type="predicted"/>
<name>A0AAW0MLM9_9GOBI</name>
<feature type="domain" description="Laminin G" evidence="2">
    <location>
        <begin position="1"/>
        <end position="112"/>
    </location>
</feature>
<accession>A0AAW0MLM9</accession>
<sequence>MSFSTSNSPAVLLYVSAKTQDYLALLLRHNGSLQVRYNLGGLREPFAIDVDQRNLANGQPHSINMSRVNRSITIQAQILKAFRRVTVKATAPEQVGEVLVGGKWNQNDRKER</sequence>
<organism evidence="3 4">
    <name type="scientific">Mugilogobius chulae</name>
    <name type="common">yellowstripe goby</name>
    <dbReference type="NCBI Taxonomy" id="88201"/>
    <lineage>
        <taxon>Eukaryota</taxon>
        <taxon>Metazoa</taxon>
        <taxon>Chordata</taxon>
        <taxon>Craniata</taxon>
        <taxon>Vertebrata</taxon>
        <taxon>Euteleostomi</taxon>
        <taxon>Actinopterygii</taxon>
        <taxon>Neopterygii</taxon>
        <taxon>Teleostei</taxon>
        <taxon>Neoteleostei</taxon>
        <taxon>Acanthomorphata</taxon>
        <taxon>Gobiaria</taxon>
        <taxon>Gobiiformes</taxon>
        <taxon>Gobioidei</taxon>
        <taxon>Gobiidae</taxon>
        <taxon>Gobionellinae</taxon>
        <taxon>Mugilogobius</taxon>
    </lineage>
</organism>
<evidence type="ECO:0000313" key="3">
    <source>
        <dbReference type="EMBL" id="KAK7879423.1"/>
    </source>
</evidence>
<dbReference type="Gene3D" id="2.60.120.200">
    <property type="match status" value="1"/>
</dbReference>
<dbReference type="Proteomes" id="UP001460270">
    <property type="component" value="Unassembled WGS sequence"/>
</dbReference>